<keyword evidence="2" id="KW-1185">Reference proteome</keyword>
<dbReference type="Proteomes" id="UP001266305">
    <property type="component" value="Unassembled WGS sequence"/>
</dbReference>
<accession>A0ABQ9V5F7</accession>
<gene>
    <name evidence="1" type="ORF">P7K49_017528</name>
</gene>
<evidence type="ECO:0000313" key="1">
    <source>
        <dbReference type="EMBL" id="KAK2103672.1"/>
    </source>
</evidence>
<reference evidence="1 2" key="1">
    <citation type="submission" date="2023-05" db="EMBL/GenBank/DDBJ databases">
        <title>B98-5 Cell Line De Novo Hybrid Assembly: An Optical Mapping Approach.</title>
        <authorList>
            <person name="Kananen K."/>
            <person name="Auerbach J.A."/>
            <person name="Kautto E."/>
            <person name="Blachly J.S."/>
        </authorList>
    </citation>
    <scope>NUCLEOTIDE SEQUENCE [LARGE SCALE GENOMIC DNA]</scope>
    <source>
        <strain evidence="1">B95-8</strain>
        <tissue evidence="1">Cell line</tissue>
    </source>
</reference>
<organism evidence="1 2">
    <name type="scientific">Saguinus oedipus</name>
    <name type="common">Cotton-top tamarin</name>
    <name type="synonym">Oedipomidas oedipus</name>
    <dbReference type="NCBI Taxonomy" id="9490"/>
    <lineage>
        <taxon>Eukaryota</taxon>
        <taxon>Metazoa</taxon>
        <taxon>Chordata</taxon>
        <taxon>Craniata</taxon>
        <taxon>Vertebrata</taxon>
        <taxon>Euteleostomi</taxon>
        <taxon>Mammalia</taxon>
        <taxon>Eutheria</taxon>
        <taxon>Euarchontoglires</taxon>
        <taxon>Primates</taxon>
        <taxon>Haplorrhini</taxon>
        <taxon>Platyrrhini</taxon>
        <taxon>Cebidae</taxon>
        <taxon>Callitrichinae</taxon>
        <taxon>Saguinus</taxon>
    </lineage>
</organism>
<evidence type="ECO:0000313" key="2">
    <source>
        <dbReference type="Proteomes" id="UP001266305"/>
    </source>
</evidence>
<dbReference type="EMBL" id="JASSZA010000008">
    <property type="protein sequence ID" value="KAK2103672.1"/>
    <property type="molecule type" value="Genomic_DNA"/>
</dbReference>
<comment type="caution">
    <text evidence="1">The sequence shown here is derived from an EMBL/GenBank/DDBJ whole genome shotgun (WGS) entry which is preliminary data.</text>
</comment>
<name>A0ABQ9V5F7_SAGOE</name>
<proteinExistence type="predicted"/>
<protein>
    <submittedName>
        <fullName evidence="1">Uncharacterized protein</fullName>
    </submittedName>
</protein>
<sequence length="232" mass="25926">MLALIEKENLDNANEKPQISDNLVKSSVCCPPEAHPQTLPVFITTSFHTKTPNTPTLPPPPRYLAAFCTTKVDRNWARPMNASTSLLLSNNTTSSSVVILENKRQEIRVLAWHLCLKAYALGCADNLKAPNTDTLLRLQISLMNLKMLFEKTEIQTQGISQEVNGIKVYEVSEFGKRWSFNLYCGSSSSVETVDTKKATQVLREPSPPKCSQCPRDKRCRLASATRKMKIAN</sequence>